<accession>A0ABQ6CS59</accession>
<evidence type="ECO:0000313" key="3">
    <source>
        <dbReference type="Proteomes" id="UP001156882"/>
    </source>
</evidence>
<sequence>MLSIDLVASDAGTGLAYCGSNYQAWPARLPSPRRGKDDLPADEAIRPGYLKYGVGSHFIYYRQFDAETVVIRILHQRMDVGRHI</sequence>
<keyword evidence="3" id="KW-1185">Reference proteome</keyword>
<reference evidence="3" key="1">
    <citation type="journal article" date="2019" name="Int. J. Syst. Evol. Microbiol.">
        <title>The Global Catalogue of Microorganisms (GCM) 10K type strain sequencing project: providing services to taxonomists for standard genome sequencing and annotation.</title>
        <authorList>
            <consortium name="The Broad Institute Genomics Platform"/>
            <consortium name="The Broad Institute Genome Sequencing Center for Infectious Disease"/>
            <person name="Wu L."/>
            <person name="Ma J."/>
        </authorList>
    </citation>
    <scope>NUCLEOTIDE SEQUENCE [LARGE SCALE GENOMIC DNA]</scope>
    <source>
        <strain evidence="3">NBRC 101365</strain>
    </source>
</reference>
<protein>
    <recommendedName>
        <fullName evidence="4">Toxin ParE1/3/4</fullName>
    </recommendedName>
</protein>
<dbReference type="Pfam" id="PF05016">
    <property type="entry name" value="ParE_toxin"/>
    <property type="match status" value="1"/>
</dbReference>
<evidence type="ECO:0000313" key="2">
    <source>
        <dbReference type="EMBL" id="GLS22564.1"/>
    </source>
</evidence>
<comment type="caution">
    <text evidence="2">The sequence shown here is derived from an EMBL/GenBank/DDBJ whole genome shotgun (WGS) entry which is preliminary data.</text>
</comment>
<dbReference type="RefSeq" id="WP_284315520.1">
    <property type="nucleotide sequence ID" value="NZ_BSPC01000063.1"/>
</dbReference>
<evidence type="ECO:0000256" key="1">
    <source>
        <dbReference type="ARBA" id="ARBA00022649"/>
    </source>
</evidence>
<dbReference type="InterPro" id="IPR035093">
    <property type="entry name" value="RelE/ParE_toxin_dom_sf"/>
</dbReference>
<gene>
    <name evidence="2" type="ORF">GCM10007874_55820</name>
</gene>
<evidence type="ECO:0008006" key="4">
    <source>
        <dbReference type="Google" id="ProtNLM"/>
    </source>
</evidence>
<keyword evidence="1" id="KW-1277">Toxin-antitoxin system</keyword>
<dbReference type="InterPro" id="IPR007712">
    <property type="entry name" value="RelE/ParE_toxin"/>
</dbReference>
<name>A0ABQ6CS59_9HYPH</name>
<organism evidence="2 3">
    <name type="scientific">Labrys miyagiensis</name>
    <dbReference type="NCBI Taxonomy" id="346912"/>
    <lineage>
        <taxon>Bacteria</taxon>
        <taxon>Pseudomonadati</taxon>
        <taxon>Pseudomonadota</taxon>
        <taxon>Alphaproteobacteria</taxon>
        <taxon>Hyphomicrobiales</taxon>
        <taxon>Xanthobacteraceae</taxon>
        <taxon>Labrys</taxon>
    </lineage>
</organism>
<dbReference type="EMBL" id="BSPC01000063">
    <property type="protein sequence ID" value="GLS22564.1"/>
    <property type="molecule type" value="Genomic_DNA"/>
</dbReference>
<dbReference type="Proteomes" id="UP001156882">
    <property type="component" value="Unassembled WGS sequence"/>
</dbReference>
<proteinExistence type="predicted"/>
<dbReference type="Gene3D" id="3.30.2310.20">
    <property type="entry name" value="RelE-like"/>
    <property type="match status" value="1"/>
</dbReference>